<dbReference type="Pfam" id="PF01418">
    <property type="entry name" value="HTH_6"/>
    <property type="match status" value="1"/>
</dbReference>
<dbReference type="InterPro" id="IPR047640">
    <property type="entry name" value="RpiR-like"/>
</dbReference>
<evidence type="ECO:0000256" key="3">
    <source>
        <dbReference type="ARBA" id="ARBA00023163"/>
    </source>
</evidence>
<protein>
    <submittedName>
        <fullName evidence="6">RpiR family transcriptional regulator</fullName>
    </submittedName>
</protein>
<dbReference type="GO" id="GO:1901135">
    <property type="term" value="P:carbohydrate derivative metabolic process"/>
    <property type="evidence" value="ECO:0007669"/>
    <property type="project" value="InterPro"/>
</dbReference>
<dbReference type="Gene3D" id="1.10.10.10">
    <property type="entry name" value="Winged helix-like DNA-binding domain superfamily/Winged helix DNA-binding domain"/>
    <property type="match status" value="1"/>
</dbReference>
<evidence type="ECO:0000259" key="5">
    <source>
        <dbReference type="PROSITE" id="PS51464"/>
    </source>
</evidence>
<dbReference type="PROSITE" id="PS51071">
    <property type="entry name" value="HTH_RPIR"/>
    <property type="match status" value="1"/>
</dbReference>
<dbReference type="SUPFAM" id="SSF46689">
    <property type="entry name" value="Homeodomain-like"/>
    <property type="match status" value="1"/>
</dbReference>
<feature type="domain" description="SIS" evidence="5">
    <location>
        <begin position="176"/>
        <end position="316"/>
    </location>
</feature>
<dbReference type="SUPFAM" id="SSF53697">
    <property type="entry name" value="SIS domain"/>
    <property type="match status" value="1"/>
</dbReference>
<evidence type="ECO:0000313" key="6">
    <source>
        <dbReference type="EMBL" id="REF37568.1"/>
    </source>
</evidence>
<evidence type="ECO:0000256" key="1">
    <source>
        <dbReference type="ARBA" id="ARBA00023015"/>
    </source>
</evidence>
<dbReference type="GO" id="GO:0003677">
    <property type="term" value="F:DNA binding"/>
    <property type="evidence" value="ECO:0007669"/>
    <property type="project" value="UniProtKB-KW"/>
</dbReference>
<dbReference type="EMBL" id="QTUC01000001">
    <property type="protein sequence ID" value="REF37568.1"/>
    <property type="molecule type" value="Genomic_DNA"/>
</dbReference>
<dbReference type="Proteomes" id="UP000256485">
    <property type="component" value="Unassembled WGS sequence"/>
</dbReference>
<dbReference type="InterPro" id="IPR009057">
    <property type="entry name" value="Homeodomain-like_sf"/>
</dbReference>
<keyword evidence="3" id="KW-0804">Transcription</keyword>
<evidence type="ECO:0000256" key="2">
    <source>
        <dbReference type="ARBA" id="ARBA00023125"/>
    </source>
</evidence>
<keyword evidence="1" id="KW-0805">Transcription regulation</keyword>
<dbReference type="GO" id="GO:0003700">
    <property type="term" value="F:DNA-binding transcription factor activity"/>
    <property type="evidence" value="ECO:0007669"/>
    <property type="project" value="InterPro"/>
</dbReference>
<feature type="domain" description="HTH rpiR-type" evidence="4">
    <location>
        <begin position="49"/>
        <end position="125"/>
    </location>
</feature>
<dbReference type="InterPro" id="IPR001347">
    <property type="entry name" value="SIS_dom"/>
</dbReference>
<dbReference type="PANTHER" id="PTHR30514:SF1">
    <property type="entry name" value="HTH-TYPE TRANSCRIPTIONAL REGULATOR HEXR-RELATED"/>
    <property type="match status" value="1"/>
</dbReference>
<dbReference type="AlphaFoldDB" id="A0A3D9V704"/>
<gene>
    <name evidence="6" type="ORF">DFJ64_3012</name>
</gene>
<dbReference type="PANTHER" id="PTHR30514">
    <property type="entry name" value="GLUCOKINASE"/>
    <property type="match status" value="1"/>
</dbReference>
<proteinExistence type="predicted"/>
<dbReference type="Gene3D" id="3.40.50.10490">
    <property type="entry name" value="Glucose-6-phosphate isomerase like protein, domain 1"/>
    <property type="match status" value="1"/>
</dbReference>
<keyword evidence="7" id="KW-1185">Reference proteome</keyword>
<comment type="caution">
    <text evidence="6">The sequence shown here is derived from an EMBL/GenBank/DDBJ whole genome shotgun (WGS) entry which is preliminary data.</text>
</comment>
<dbReference type="Pfam" id="PF01380">
    <property type="entry name" value="SIS"/>
    <property type="match status" value="1"/>
</dbReference>
<dbReference type="GO" id="GO:0097367">
    <property type="term" value="F:carbohydrate derivative binding"/>
    <property type="evidence" value="ECO:0007669"/>
    <property type="project" value="InterPro"/>
</dbReference>
<accession>A0A3D9V704</accession>
<organism evidence="6 7">
    <name type="scientific">Thermasporomyces composti</name>
    <dbReference type="NCBI Taxonomy" id="696763"/>
    <lineage>
        <taxon>Bacteria</taxon>
        <taxon>Bacillati</taxon>
        <taxon>Actinomycetota</taxon>
        <taxon>Actinomycetes</taxon>
        <taxon>Propionibacteriales</taxon>
        <taxon>Nocardioidaceae</taxon>
        <taxon>Thermasporomyces</taxon>
    </lineage>
</organism>
<dbReference type="InterPro" id="IPR036388">
    <property type="entry name" value="WH-like_DNA-bd_sf"/>
</dbReference>
<name>A0A3D9V704_THECX</name>
<reference evidence="6 7" key="1">
    <citation type="submission" date="2018-08" db="EMBL/GenBank/DDBJ databases">
        <title>Sequencing the genomes of 1000 actinobacteria strains.</title>
        <authorList>
            <person name="Klenk H.-P."/>
        </authorList>
    </citation>
    <scope>NUCLEOTIDE SEQUENCE [LARGE SCALE GENOMIC DNA]</scope>
    <source>
        <strain evidence="6 7">DSM 22891</strain>
    </source>
</reference>
<dbReference type="InterPro" id="IPR035472">
    <property type="entry name" value="RpiR-like_SIS"/>
</dbReference>
<evidence type="ECO:0000259" key="4">
    <source>
        <dbReference type="PROSITE" id="PS51071"/>
    </source>
</evidence>
<evidence type="ECO:0000313" key="7">
    <source>
        <dbReference type="Proteomes" id="UP000256485"/>
    </source>
</evidence>
<dbReference type="PROSITE" id="PS51464">
    <property type="entry name" value="SIS"/>
    <property type="match status" value="1"/>
</dbReference>
<sequence length="341" mass="36284">MTAVPWRSIDGCHHRAQDVEAGERPGHAGKLLSTMAKKSKDPEADPIAEGVVVRIRAVAPSLSPAEQRVANLVLQDPSRASARTITELARAAGTSETTVIRFCKVLGLPGYPELRLRLAAESARESARDGVRGRAVGSDIGPSDSMEQIVEKVAFADARAVEDTAGQLDIDVLEKVVDALAEASRIELFGVGASAFVALDFQQKLHRIGRLAFAWADTHVALASAALLTKGDVAVGISHTGVTSDTIDVLREARKHGATTVALTNFPRSPIASVADYVLTTAARETTFRSGATASRIAQLTVVDCLFVGVARRHYDSTLRALEATYDAITGRRVSASRGRR</sequence>
<keyword evidence="2" id="KW-0238">DNA-binding</keyword>
<dbReference type="CDD" id="cd05013">
    <property type="entry name" value="SIS_RpiR"/>
    <property type="match status" value="1"/>
</dbReference>
<dbReference type="InterPro" id="IPR000281">
    <property type="entry name" value="HTH_RpiR"/>
</dbReference>
<dbReference type="InterPro" id="IPR046348">
    <property type="entry name" value="SIS_dom_sf"/>
</dbReference>